<organism evidence="3">
    <name type="scientific">Nippostrongylus brasiliensis</name>
    <name type="common">Rat hookworm</name>
    <dbReference type="NCBI Taxonomy" id="27835"/>
    <lineage>
        <taxon>Eukaryota</taxon>
        <taxon>Metazoa</taxon>
        <taxon>Ecdysozoa</taxon>
        <taxon>Nematoda</taxon>
        <taxon>Chromadorea</taxon>
        <taxon>Rhabditida</taxon>
        <taxon>Rhabditina</taxon>
        <taxon>Rhabditomorpha</taxon>
        <taxon>Strongyloidea</taxon>
        <taxon>Heligmosomidae</taxon>
        <taxon>Nippostrongylus</taxon>
    </lineage>
</organism>
<name>A0A0N4XZ82_NIPBR</name>
<reference evidence="1 2" key="2">
    <citation type="submission" date="2018-11" db="EMBL/GenBank/DDBJ databases">
        <authorList>
            <consortium name="Pathogen Informatics"/>
        </authorList>
    </citation>
    <scope>NUCLEOTIDE SEQUENCE [LARGE SCALE GENOMIC DNA]</scope>
</reference>
<proteinExistence type="predicted"/>
<dbReference type="Proteomes" id="UP000271162">
    <property type="component" value="Unassembled WGS sequence"/>
</dbReference>
<gene>
    <name evidence="1" type="ORF">NBR_LOCUS8460</name>
</gene>
<keyword evidence="2" id="KW-1185">Reference proteome</keyword>
<sequence>MTFDWKQTEYCSNDSSHYASPVFNGIRYDDSVSAHPAWVKEKTDSSQAGTVSPSTVNMSSVYLDLFATKEAEVDVEVG</sequence>
<reference evidence="3" key="1">
    <citation type="submission" date="2017-02" db="UniProtKB">
        <authorList>
            <consortium name="WormBaseParasite"/>
        </authorList>
    </citation>
    <scope>IDENTIFICATION</scope>
</reference>
<protein>
    <submittedName>
        <fullName evidence="3">Ovule protein</fullName>
    </submittedName>
</protein>
<evidence type="ECO:0000313" key="1">
    <source>
        <dbReference type="EMBL" id="VDL72049.1"/>
    </source>
</evidence>
<evidence type="ECO:0000313" key="3">
    <source>
        <dbReference type="WBParaSite" id="NBR_0000845901-mRNA-1"/>
    </source>
</evidence>
<dbReference type="EMBL" id="UYSL01020008">
    <property type="protein sequence ID" value="VDL72049.1"/>
    <property type="molecule type" value="Genomic_DNA"/>
</dbReference>
<accession>A0A0N4XZ82</accession>
<dbReference type="AlphaFoldDB" id="A0A0N4XZ82"/>
<evidence type="ECO:0000313" key="2">
    <source>
        <dbReference type="Proteomes" id="UP000271162"/>
    </source>
</evidence>
<dbReference type="WBParaSite" id="NBR_0000845901-mRNA-1">
    <property type="protein sequence ID" value="NBR_0000845901-mRNA-1"/>
    <property type="gene ID" value="NBR_0000845901"/>
</dbReference>